<protein>
    <recommendedName>
        <fullName evidence="3">NmrA-like domain-containing protein</fullName>
    </recommendedName>
</protein>
<dbReference type="EMBL" id="KL198038">
    <property type="protein sequence ID" value="KDQ14396.1"/>
    <property type="molecule type" value="Genomic_DNA"/>
</dbReference>
<dbReference type="AlphaFoldDB" id="A0A067MS64"/>
<sequence>MSTKYTSFAVIGAGNVGVPIVQNLLSRGASVVVLTRLGSSTNSKLPSGAKVVAVDSTSAEAYAAAFREHEVQVAISTVGSSATMAQYPMADGAKLAGVELFVASEFGSSTLGATSGHGGAKEAFARHLAEIGLPSVRIFGGALMHYIPGLVELQSGKFRIVGKGETKISFTAIEDIAGFTAHVLTTLPPSELKDAIFRIQGECVTLREVADMYGDTVQVEYVESLSNEFVTMVQRGMNAGAGATGGTSNDLWEGHQWKGIKEVLKIA</sequence>
<keyword evidence="2" id="KW-0560">Oxidoreductase</keyword>
<keyword evidence="5" id="KW-1185">Reference proteome</keyword>
<evidence type="ECO:0000256" key="2">
    <source>
        <dbReference type="ARBA" id="ARBA00023002"/>
    </source>
</evidence>
<dbReference type="SUPFAM" id="SSF51735">
    <property type="entry name" value="NAD(P)-binding Rossmann-fold domains"/>
    <property type="match status" value="1"/>
</dbReference>
<dbReference type="InterPro" id="IPR008030">
    <property type="entry name" value="NmrA-like"/>
</dbReference>
<dbReference type="InParanoid" id="A0A067MS64"/>
<gene>
    <name evidence="4" type="ORF">BOTBODRAFT_32856</name>
</gene>
<accession>A0A067MS64</accession>
<dbReference type="HOGENOM" id="CLU_044876_6_1_1"/>
<dbReference type="OrthoDB" id="5283654at2759"/>
<keyword evidence="1" id="KW-0521">NADP</keyword>
<dbReference type="Pfam" id="PF05368">
    <property type="entry name" value="NmrA"/>
    <property type="match status" value="1"/>
</dbReference>
<evidence type="ECO:0000313" key="4">
    <source>
        <dbReference type="EMBL" id="KDQ14396.1"/>
    </source>
</evidence>
<proteinExistence type="predicted"/>
<name>A0A067MS64_BOTB1</name>
<dbReference type="Gene3D" id="3.40.50.720">
    <property type="entry name" value="NAD(P)-binding Rossmann-like Domain"/>
    <property type="match status" value="1"/>
</dbReference>
<evidence type="ECO:0000313" key="5">
    <source>
        <dbReference type="Proteomes" id="UP000027195"/>
    </source>
</evidence>
<dbReference type="InterPro" id="IPR036291">
    <property type="entry name" value="NAD(P)-bd_dom_sf"/>
</dbReference>
<dbReference type="GO" id="GO:0016491">
    <property type="term" value="F:oxidoreductase activity"/>
    <property type="evidence" value="ECO:0007669"/>
    <property type="project" value="UniProtKB-KW"/>
</dbReference>
<dbReference type="PANTHER" id="PTHR47706:SF9">
    <property type="entry name" value="NMRA-LIKE DOMAIN-CONTAINING PROTEIN-RELATED"/>
    <property type="match status" value="1"/>
</dbReference>
<dbReference type="PANTHER" id="PTHR47706">
    <property type="entry name" value="NMRA-LIKE FAMILY PROTEIN"/>
    <property type="match status" value="1"/>
</dbReference>
<evidence type="ECO:0000256" key="1">
    <source>
        <dbReference type="ARBA" id="ARBA00022857"/>
    </source>
</evidence>
<feature type="domain" description="NmrA-like" evidence="3">
    <location>
        <begin position="9"/>
        <end position="216"/>
    </location>
</feature>
<evidence type="ECO:0000259" key="3">
    <source>
        <dbReference type="Pfam" id="PF05368"/>
    </source>
</evidence>
<dbReference type="InterPro" id="IPR051609">
    <property type="entry name" value="NmrA/Isoflavone_reductase-like"/>
</dbReference>
<dbReference type="STRING" id="930990.A0A067MS64"/>
<reference evidence="5" key="1">
    <citation type="journal article" date="2014" name="Proc. Natl. Acad. Sci. U.S.A.">
        <title>Extensive sampling of basidiomycete genomes demonstrates inadequacy of the white-rot/brown-rot paradigm for wood decay fungi.</title>
        <authorList>
            <person name="Riley R."/>
            <person name="Salamov A.A."/>
            <person name="Brown D.W."/>
            <person name="Nagy L.G."/>
            <person name="Floudas D."/>
            <person name="Held B.W."/>
            <person name="Levasseur A."/>
            <person name="Lombard V."/>
            <person name="Morin E."/>
            <person name="Otillar R."/>
            <person name="Lindquist E.A."/>
            <person name="Sun H."/>
            <person name="LaButti K.M."/>
            <person name="Schmutz J."/>
            <person name="Jabbour D."/>
            <person name="Luo H."/>
            <person name="Baker S.E."/>
            <person name="Pisabarro A.G."/>
            <person name="Walton J.D."/>
            <person name="Blanchette R.A."/>
            <person name="Henrissat B."/>
            <person name="Martin F."/>
            <person name="Cullen D."/>
            <person name="Hibbett D.S."/>
            <person name="Grigoriev I.V."/>
        </authorList>
    </citation>
    <scope>NUCLEOTIDE SEQUENCE [LARGE SCALE GENOMIC DNA]</scope>
    <source>
        <strain evidence="5">FD-172 SS1</strain>
    </source>
</reference>
<dbReference type="Gene3D" id="3.90.25.10">
    <property type="entry name" value="UDP-galactose 4-epimerase, domain 1"/>
    <property type="match status" value="1"/>
</dbReference>
<organism evidence="4 5">
    <name type="scientific">Botryobasidium botryosum (strain FD-172 SS1)</name>
    <dbReference type="NCBI Taxonomy" id="930990"/>
    <lineage>
        <taxon>Eukaryota</taxon>
        <taxon>Fungi</taxon>
        <taxon>Dikarya</taxon>
        <taxon>Basidiomycota</taxon>
        <taxon>Agaricomycotina</taxon>
        <taxon>Agaricomycetes</taxon>
        <taxon>Cantharellales</taxon>
        <taxon>Botryobasidiaceae</taxon>
        <taxon>Botryobasidium</taxon>
    </lineage>
</organism>
<dbReference type="Proteomes" id="UP000027195">
    <property type="component" value="Unassembled WGS sequence"/>
</dbReference>